<dbReference type="Proteomes" id="UP000694523">
    <property type="component" value="Unplaced"/>
</dbReference>
<dbReference type="Ensembl" id="ENSNMLT00000024644.1">
    <property type="protein sequence ID" value="ENSNMLP00000021986.1"/>
    <property type="gene ID" value="ENSNMLG00000014266.1"/>
</dbReference>
<reference evidence="1" key="1">
    <citation type="submission" date="2025-08" db="UniProtKB">
        <authorList>
            <consortium name="Ensembl"/>
        </authorList>
    </citation>
    <scope>IDENTIFICATION</scope>
</reference>
<protein>
    <submittedName>
        <fullName evidence="1">Uncharacterized protein</fullName>
    </submittedName>
</protein>
<evidence type="ECO:0000313" key="1">
    <source>
        <dbReference type="Ensembl" id="ENSNMLP00000021986.1"/>
    </source>
</evidence>
<sequence>MSLKQLEGALGKTAWPDQSLLVHEEAALLHYYLQGLLWSRDAHLSPLQTSFTMAVLHTLLHNITGQTDFLSASETVLFQKYQLFRALGSKQDELLLGSQVRPSHSQISP</sequence>
<accession>A0A8C6WPA5</accession>
<name>A0A8C6WPA5_9GOBI</name>
<organism evidence="1 2">
    <name type="scientific">Neogobius melanostomus</name>
    <name type="common">round goby</name>
    <dbReference type="NCBI Taxonomy" id="47308"/>
    <lineage>
        <taxon>Eukaryota</taxon>
        <taxon>Metazoa</taxon>
        <taxon>Chordata</taxon>
        <taxon>Craniata</taxon>
        <taxon>Vertebrata</taxon>
        <taxon>Euteleostomi</taxon>
        <taxon>Actinopterygii</taxon>
        <taxon>Neopterygii</taxon>
        <taxon>Teleostei</taxon>
        <taxon>Neoteleostei</taxon>
        <taxon>Acanthomorphata</taxon>
        <taxon>Gobiaria</taxon>
        <taxon>Gobiiformes</taxon>
        <taxon>Gobioidei</taxon>
        <taxon>Gobiidae</taxon>
        <taxon>Benthophilinae</taxon>
        <taxon>Neogobiini</taxon>
        <taxon>Neogobius</taxon>
    </lineage>
</organism>
<proteinExistence type="predicted"/>
<evidence type="ECO:0000313" key="2">
    <source>
        <dbReference type="Proteomes" id="UP000694523"/>
    </source>
</evidence>
<dbReference type="AlphaFoldDB" id="A0A8C6WPA5"/>
<reference evidence="1" key="2">
    <citation type="submission" date="2025-09" db="UniProtKB">
        <authorList>
            <consortium name="Ensembl"/>
        </authorList>
    </citation>
    <scope>IDENTIFICATION</scope>
</reference>
<keyword evidence="2" id="KW-1185">Reference proteome</keyword>